<dbReference type="GO" id="GO:0008422">
    <property type="term" value="F:beta-glucosidase activity"/>
    <property type="evidence" value="ECO:0007669"/>
    <property type="project" value="TreeGrafter"/>
</dbReference>
<dbReference type="InterPro" id="IPR001360">
    <property type="entry name" value="Glyco_hydro_1"/>
</dbReference>
<dbReference type="FunFam" id="3.20.20.80:FF:000022">
    <property type="entry name" value="Beta-glucosidase 11"/>
    <property type="match status" value="1"/>
</dbReference>
<organism evidence="4 5">
    <name type="scientific">Saponaria officinalis</name>
    <name type="common">Common soapwort</name>
    <name type="synonym">Lychnis saponaria</name>
    <dbReference type="NCBI Taxonomy" id="3572"/>
    <lineage>
        <taxon>Eukaryota</taxon>
        <taxon>Viridiplantae</taxon>
        <taxon>Streptophyta</taxon>
        <taxon>Embryophyta</taxon>
        <taxon>Tracheophyta</taxon>
        <taxon>Spermatophyta</taxon>
        <taxon>Magnoliopsida</taxon>
        <taxon>eudicotyledons</taxon>
        <taxon>Gunneridae</taxon>
        <taxon>Pentapetalae</taxon>
        <taxon>Caryophyllales</taxon>
        <taxon>Caryophyllaceae</taxon>
        <taxon>Caryophylleae</taxon>
        <taxon>Saponaria</taxon>
    </lineage>
</organism>
<dbReference type="PROSITE" id="PS00653">
    <property type="entry name" value="GLYCOSYL_HYDROL_F1_2"/>
    <property type="match status" value="1"/>
</dbReference>
<keyword evidence="5" id="KW-1185">Reference proteome</keyword>
<dbReference type="InterPro" id="IPR017853">
    <property type="entry name" value="GH"/>
</dbReference>
<dbReference type="InterPro" id="IPR033132">
    <property type="entry name" value="GH_1_N_CS"/>
</dbReference>
<evidence type="ECO:0000256" key="3">
    <source>
        <dbReference type="RuleBase" id="RU003690"/>
    </source>
</evidence>
<evidence type="ECO:0000256" key="2">
    <source>
        <dbReference type="ARBA" id="ARBA00022801"/>
    </source>
</evidence>
<gene>
    <name evidence="4" type="ORF">RND81_04G083000</name>
</gene>
<evidence type="ECO:0000256" key="1">
    <source>
        <dbReference type="ARBA" id="ARBA00010838"/>
    </source>
</evidence>
<dbReference type="PANTHER" id="PTHR10353:SF29">
    <property type="entry name" value="BETA-GLUCOSIDASE 11"/>
    <property type="match status" value="1"/>
</dbReference>
<dbReference type="PANTHER" id="PTHR10353">
    <property type="entry name" value="GLYCOSYL HYDROLASE"/>
    <property type="match status" value="1"/>
</dbReference>
<dbReference type="Proteomes" id="UP001443914">
    <property type="component" value="Unassembled WGS sequence"/>
</dbReference>
<dbReference type="EMBL" id="JBDFQZ010000004">
    <property type="protein sequence ID" value="KAK9733670.1"/>
    <property type="molecule type" value="Genomic_DNA"/>
</dbReference>
<evidence type="ECO:0000313" key="4">
    <source>
        <dbReference type="EMBL" id="KAK9733670.1"/>
    </source>
</evidence>
<protein>
    <submittedName>
        <fullName evidence="4">Uncharacterized protein</fullName>
    </submittedName>
</protein>
<sequence>MRIKLYTHLSSHLCIISLLFLVRNFVVGDKIFNRYDFPPTFVFGAGTSAYQVEGAAYEDGRKESIFDHYAHSTGLGGGEVAAGGYYKYKEDVQLMAETTLAAYRFSISWSRLIPDGSGPVNPKGLEYYNNLINELVSHGIQPQVTLMHLDVPMALEEKYGGFLNQTIVEDFTAYADVCFREFGDRVKHWTTINEANIFSMGGYDVGNSPPGRCSTSPANLTCAEGDSTTEPYIVTHNVLLAHASVFNLYKNKYKGKQHGIVGFSLYAFDFIPYRNITEDENAAQRSFDFFMGWYMDPLVYGDYPKIMRSNVGKRLPTFTKNQSNLVKGSFDFIGLNYYTLALVIDSILPDEPRDYLTDMQGTWMYYNNTSPLGGSALPVVPWGLQEVLAYFKKVYNNPPIYIQENGQVTSSETGVNDPSRIDYLQCFIGGLLDSVRNGSDVKGYSVWSFLDLYELSYGYKNGYGLYYVNFTDPNLSRYPKLSQKWYSGFLKGADVSITDEANQVDDVSNIIRLQSTVEDKHIPSRSVE</sequence>
<proteinExistence type="inferred from homology"/>
<dbReference type="AlphaFoldDB" id="A0AAW1LK64"/>
<comment type="similarity">
    <text evidence="1 3">Belongs to the glycosyl hydrolase 1 family.</text>
</comment>
<dbReference type="SUPFAM" id="SSF51445">
    <property type="entry name" value="(Trans)glycosidases"/>
    <property type="match status" value="1"/>
</dbReference>
<dbReference type="GO" id="GO:0005975">
    <property type="term" value="P:carbohydrate metabolic process"/>
    <property type="evidence" value="ECO:0007669"/>
    <property type="project" value="InterPro"/>
</dbReference>
<dbReference type="PRINTS" id="PR00131">
    <property type="entry name" value="GLHYDRLASE1"/>
</dbReference>
<evidence type="ECO:0000313" key="5">
    <source>
        <dbReference type="Proteomes" id="UP001443914"/>
    </source>
</evidence>
<comment type="caution">
    <text evidence="4">The sequence shown here is derived from an EMBL/GenBank/DDBJ whole genome shotgun (WGS) entry which is preliminary data.</text>
</comment>
<accession>A0AAW1LK64</accession>
<reference evidence="4" key="1">
    <citation type="submission" date="2024-03" db="EMBL/GenBank/DDBJ databases">
        <title>WGS assembly of Saponaria officinalis var. Norfolk2.</title>
        <authorList>
            <person name="Jenkins J."/>
            <person name="Shu S."/>
            <person name="Grimwood J."/>
            <person name="Barry K."/>
            <person name="Goodstein D."/>
            <person name="Schmutz J."/>
            <person name="Leebens-Mack J."/>
            <person name="Osbourn A."/>
        </authorList>
    </citation>
    <scope>NUCLEOTIDE SEQUENCE [LARGE SCALE GENOMIC DNA]</scope>
    <source>
        <strain evidence="4">JIC</strain>
    </source>
</reference>
<name>A0AAW1LK64_SAPOF</name>
<keyword evidence="2" id="KW-0378">Hydrolase</keyword>
<dbReference type="Gene3D" id="3.20.20.80">
    <property type="entry name" value="Glycosidases"/>
    <property type="match status" value="1"/>
</dbReference>
<dbReference type="Pfam" id="PF00232">
    <property type="entry name" value="Glyco_hydro_1"/>
    <property type="match status" value="1"/>
</dbReference>